<dbReference type="Proteomes" id="UP001056120">
    <property type="component" value="Linkage Group LG12"/>
</dbReference>
<gene>
    <name evidence="1" type="ORF">L1987_38195</name>
</gene>
<evidence type="ECO:0000313" key="2">
    <source>
        <dbReference type="Proteomes" id="UP001056120"/>
    </source>
</evidence>
<sequence length="161" mass="17982">MQDVLALCSGGIPSWCHQLTKACPFLFLFETRRQYFYSTAFGLSRALNWIQQQQGANVPLVLFPRPWPVASDSSDGSLFAKVIDYFRLLGCVMAKAPQDGRLLDLPLSTPFYKLVLGQAMKAFGFLVYKRGCGDSIVYEALLKEELSKLLISTTFVLQITG</sequence>
<proteinExistence type="predicted"/>
<organism evidence="1 2">
    <name type="scientific">Smallanthus sonchifolius</name>
    <dbReference type="NCBI Taxonomy" id="185202"/>
    <lineage>
        <taxon>Eukaryota</taxon>
        <taxon>Viridiplantae</taxon>
        <taxon>Streptophyta</taxon>
        <taxon>Embryophyta</taxon>
        <taxon>Tracheophyta</taxon>
        <taxon>Spermatophyta</taxon>
        <taxon>Magnoliopsida</taxon>
        <taxon>eudicotyledons</taxon>
        <taxon>Gunneridae</taxon>
        <taxon>Pentapetalae</taxon>
        <taxon>asterids</taxon>
        <taxon>campanulids</taxon>
        <taxon>Asterales</taxon>
        <taxon>Asteraceae</taxon>
        <taxon>Asteroideae</taxon>
        <taxon>Heliantheae alliance</taxon>
        <taxon>Millerieae</taxon>
        <taxon>Smallanthus</taxon>
    </lineage>
</organism>
<reference evidence="1 2" key="2">
    <citation type="journal article" date="2022" name="Mol. Ecol. Resour.">
        <title>The genomes of chicory, endive, great burdock and yacon provide insights into Asteraceae paleo-polyploidization history and plant inulin production.</title>
        <authorList>
            <person name="Fan W."/>
            <person name="Wang S."/>
            <person name="Wang H."/>
            <person name="Wang A."/>
            <person name="Jiang F."/>
            <person name="Liu H."/>
            <person name="Zhao H."/>
            <person name="Xu D."/>
            <person name="Zhang Y."/>
        </authorList>
    </citation>
    <scope>NUCLEOTIDE SEQUENCE [LARGE SCALE GENOMIC DNA]</scope>
    <source>
        <strain evidence="2">cv. Yunnan</strain>
        <tissue evidence="1">Leaves</tissue>
    </source>
</reference>
<evidence type="ECO:0000313" key="1">
    <source>
        <dbReference type="EMBL" id="KAI3795540.1"/>
    </source>
</evidence>
<keyword evidence="2" id="KW-1185">Reference proteome</keyword>
<comment type="caution">
    <text evidence="1">The sequence shown here is derived from an EMBL/GenBank/DDBJ whole genome shotgun (WGS) entry which is preliminary data.</text>
</comment>
<accession>A0ACB9HII4</accession>
<protein>
    <submittedName>
        <fullName evidence="1">Uncharacterized protein</fullName>
    </submittedName>
</protein>
<name>A0ACB9HII4_9ASTR</name>
<reference evidence="2" key="1">
    <citation type="journal article" date="2022" name="Mol. Ecol. Resour.">
        <title>The genomes of chicory, endive, great burdock and yacon provide insights into Asteraceae palaeo-polyploidization history and plant inulin production.</title>
        <authorList>
            <person name="Fan W."/>
            <person name="Wang S."/>
            <person name="Wang H."/>
            <person name="Wang A."/>
            <person name="Jiang F."/>
            <person name="Liu H."/>
            <person name="Zhao H."/>
            <person name="Xu D."/>
            <person name="Zhang Y."/>
        </authorList>
    </citation>
    <scope>NUCLEOTIDE SEQUENCE [LARGE SCALE GENOMIC DNA]</scope>
    <source>
        <strain evidence="2">cv. Yunnan</strain>
    </source>
</reference>
<dbReference type="EMBL" id="CM042029">
    <property type="protein sequence ID" value="KAI3795540.1"/>
    <property type="molecule type" value="Genomic_DNA"/>
</dbReference>